<feature type="transmembrane region" description="Helical" evidence="10">
    <location>
        <begin position="232"/>
        <end position="253"/>
    </location>
</feature>
<sequence>MTQTHGVSLVLVLVTILGFSVVHSTSSSENHRYNVGDHVPLYANKVGPLNNPSETYQYFDLPFCRPGQVVIKKESLGEVLNGDRLINALYELKFREEKSGVTLCQKKLKQDDVAMFRDAVINDFYFQMYYDDLPLWGFIGKVEQESWAFNQRGSQYYLFKHVHFDVFYNGNHVIEIRAFSDPNHVVDITEDVEIDVKFTYSVFWNATSARFENRMDKYSRASFLPTHRQIRWFSFVNSAVIIVLLMGLFSLLFMRHLRNDMRRCSSGDEEEEKEVGWKYIHGDVFRCPPYLSLFCAVLGTGTQLLTMAFFLFVLTFLGVLYPYNRGALCTSLVVIYTLTSVVAGYTAASFHNQFSETGWERSVFLTGILYLGPLILTVSILNTVAISYGSTAALPFGSIAVVFLVYKFVTIPLLALGGVIGYRFRSAFQEPCPTKRCPREIPPSTWYRKTPGQMFIGGLLPFSAVVLELHHLYASLWGYKICTLSSILFVTFIILILLTIILSVGLTYMQLAVEDHEWWWRSLLRGGSMAIFMFGYCIYFYARSNMSGFMQLSSFFGYNACLCYAIFLMLATVSFRASLMFVRHIYHAVKSE</sequence>
<keyword evidence="8" id="KW-0333">Golgi apparatus</keyword>
<feature type="transmembrane region" description="Helical" evidence="10">
    <location>
        <begin position="454"/>
        <end position="474"/>
    </location>
</feature>
<evidence type="ECO:0000256" key="5">
    <source>
        <dbReference type="ARBA" id="ARBA00022729"/>
    </source>
</evidence>
<feature type="transmembrane region" description="Helical" evidence="10">
    <location>
        <begin position="333"/>
        <end position="351"/>
    </location>
</feature>
<accession>A0AAP0RL11</accession>
<dbReference type="EMBL" id="JBBPBK010000008">
    <property type="protein sequence ID" value="KAK9279660.1"/>
    <property type="molecule type" value="Genomic_DNA"/>
</dbReference>
<feature type="signal peptide" evidence="10">
    <location>
        <begin position="1"/>
        <end position="24"/>
    </location>
</feature>
<dbReference type="InterPro" id="IPR004240">
    <property type="entry name" value="EMP70"/>
</dbReference>
<evidence type="ECO:0000256" key="4">
    <source>
        <dbReference type="ARBA" id="ARBA00022692"/>
    </source>
</evidence>
<feature type="transmembrane region" description="Helical" evidence="10">
    <location>
        <begin position="486"/>
        <end position="511"/>
    </location>
</feature>
<keyword evidence="9 10" id="KW-0472">Membrane</keyword>
<dbReference type="GO" id="GO:0000139">
    <property type="term" value="C:Golgi membrane"/>
    <property type="evidence" value="ECO:0007669"/>
    <property type="project" value="UniProtKB-SubCell"/>
</dbReference>
<gene>
    <name evidence="11" type="ORF">L1049_013340</name>
</gene>
<name>A0AAP0RL11_LIQFO</name>
<dbReference type="Proteomes" id="UP001415857">
    <property type="component" value="Unassembled WGS sequence"/>
</dbReference>
<evidence type="ECO:0000256" key="7">
    <source>
        <dbReference type="ARBA" id="ARBA00022989"/>
    </source>
</evidence>
<dbReference type="PANTHER" id="PTHR10766">
    <property type="entry name" value="TRANSMEMBRANE 9 SUPERFAMILY PROTEIN"/>
    <property type="match status" value="1"/>
</dbReference>
<evidence type="ECO:0000313" key="12">
    <source>
        <dbReference type="Proteomes" id="UP001415857"/>
    </source>
</evidence>
<comment type="caution">
    <text evidence="11">The sequence shown here is derived from an EMBL/GenBank/DDBJ whole genome shotgun (WGS) entry which is preliminary data.</text>
</comment>
<feature type="transmembrane region" description="Helical" evidence="10">
    <location>
        <begin position="523"/>
        <end position="542"/>
    </location>
</feature>
<reference evidence="11 12" key="1">
    <citation type="journal article" date="2024" name="Plant J.">
        <title>Genome sequences and population genomics reveal climatic adaptation and genomic divergence between two closely related sweetgum species.</title>
        <authorList>
            <person name="Xu W.Q."/>
            <person name="Ren C.Q."/>
            <person name="Zhang X.Y."/>
            <person name="Comes H.P."/>
            <person name="Liu X.H."/>
            <person name="Li Y.G."/>
            <person name="Kettle C.J."/>
            <person name="Jalonen R."/>
            <person name="Gaisberger H."/>
            <person name="Ma Y.Z."/>
            <person name="Qiu Y.X."/>
        </authorList>
    </citation>
    <scope>NUCLEOTIDE SEQUENCE [LARGE SCALE GENOMIC DNA]</scope>
    <source>
        <strain evidence="11">Hangzhou</strain>
    </source>
</reference>
<dbReference type="Pfam" id="PF02990">
    <property type="entry name" value="EMP70"/>
    <property type="match status" value="1"/>
</dbReference>
<protein>
    <recommendedName>
        <fullName evidence="10">Transmembrane 9 superfamily member</fullName>
    </recommendedName>
</protein>
<evidence type="ECO:0000256" key="6">
    <source>
        <dbReference type="ARBA" id="ARBA00022753"/>
    </source>
</evidence>
<feature type="transmembrane region" description="Helical" evidence="10">
    <location>
        <begin position="363"/>
        <end position="386"/>
    </location>
</feature>
<feature type="transmembrane region" description="Helical" evidence="10">
    <location>
        <begin position="392"/>
        <end position="416"/>
    </location>
</feature>
<feature type="transmembrane region" description="Helical" evidence="10">
    <location>
        <begin position="290"/>
        <end position="321"/>
    </location>
</feature>
<feature type="transmembrane region" description="Helical" evidence="10">
    <location>
        <begin position="554"/>
        <end position="575"/>
    </location>
</feature>
<evidence type="ECO:0000313" key="11">
    <source>
        <dbReference type="EMBL" id="KAK9279660.1"/>
    </source>
</evidence>
<comment type="similarity">
    <text evidence="3 10">Belongs to the nonaspanin (TM9SF) (TC 9.A.2) family.</text>
</comment>
<keyword evidence="6" id="KW-0967">Endosome</keyword>
<organism evidence="11 12">
    <name type="scientific">Liquidambar formosana</name>
    <name type="common">Formosan gum</name>
    <dbReference type="NCBI Taxonomy" id="63359"/>
    <lineage>
        <taxon>Eukaryota</taxon>
        <taxon>Viridiplantae</taxon>
        <taxon>Streptophyta</taxon>
        <taxon>Embryophyta</taxon>
        <taxon>Tracheophyta</taxon>
        <taxon>Spermatophyta</taxon>
        <taxon>Magnoliopsida</taxon>
        <taxon>eudicotyledons</taxon>
        <taxon>Gunneridae</taxon>
        <taxon>Pentapetalae</taxon>
        <taxon>Saxifragales</taxon>
        <taxon>Altingiaceae</taxon>
        <taxon>Liquidambar</taxon>
    </lineage>
</organism>
<keyword evidence="5 10" id="KW-0732">Signal</keyword>
<evidence type="ECO:0000256" key="1">
    <source>
        <dbReference type="ARBA" id="ARBA00004337"/>
    </source>
</evidence>
<comment type="subcellular location">
    <subcellularLocation>
        <location evidence="1">Endosome membrane</location>
        <topology evidence="1">Multi-pass membrane protein</topology>
    </subcellularLocation>
    <subcellularLocation>
        <location evidence="2">Golgi apparatus membrane</location>
        <topology evidence="2">Multi-pass membrane protein</topology>
    </subcellularLocation>
</comment>
<keyword evidence="4 10" id="KW-0812">Transmembrane</keyword>
<dbReference type="GO" id="GO:0072657">
    <property type="term" value="P:protein localization to membrane"/>
    <property type="evidence" value="ECO:0007669"/>
    <property type="project" value="TreeGrafter"/>
</dbReference>
<evidence type="ECO:0000256" key="10">
    <source>
        <dbReference type="RuleBase" id="RU363079"/>
    </source>
</evidence>
<evidence type="ECO:0000256" key="8">
    <source>
        <dbReference type="ARBA" id="ARBA00023034"/>
    </source>
</evidence>
<proteinExistence type="inferred from homology"/>
<evidence type="ECO:0000256" key="3">
    <source>
        <dbReference type="ARBA" id="ARBA00005227"/>
    </source>
</evidence>
<keyword evidence="7 10" id="KW-1133">Transmembrane helix</keyword>
<dbReference type="AlphaFoldDB" id="A0AAP0RL11"/>
<dbReference type="GO" id="GO:0010008">
    <property type="term" value="C:endosome membrane"/>
    <property type="evidence" value="ECO:0007669"/>
    <property type="project" value="UniProtKB-SubCell"/>
</dbReference>
<keyword evidence="12" id="KW-1185">Reference proteome</keyword>
<evidence type="ECO:0000256" key="2">
    <source>
        <dbReference type="ARBA" id="ARBA00004653"/>
    </source>
</evidence>
<feature type="chain" id="PRO_5042662875" description="Transmembrane 9 superfamily member" evidence="10">
    <location>
        <begin position="25"/>
        <end position="592"/>
    </location>
</feature>
<evidence type="ECO:0000256" key="9">
    <source>
        <dbReference type="ARBA" id="ARBA00023136"/>
    </source>
</evidence>
<dbReference type="PANTHER" id="PTHR10766:SF119">
    <property type="entry name" value="TRANSMEMBRANE 9 SUPERFAMILY MEMBER 5"/>
    <property type="match status" value="1"/>
</dbReference>